<dbReference type="InterPro" id="IPR006009">
    <property type="entry name" value="GlcNAc_MurG"/>
</dbReference>
<evidence type="ECO:0000256" key="3">
    <source>
        <dbReference type="ARBA" id="ARBA00022676"/>
    </source>
</evidence>
<keyword evidence="5 10" id="KW-0133">Cell shape</keyword>
<evidence type="ECO:0000256" key="7">
    <source>
        <dbReference type="ARBA" id="ARBA00023136"/>
    </source>
</evidence>
<evidence type="ECO:0000256" key="1">
    <source>
        <dbReference type="ARBA" id="ARBA00022475"/>
    </source>
</evidence>
<feature type="domain" description="Glycosyl transferase family 28 C-terminal" evidence="12">
    <location>
        <begin position="192"/>
        <end position="346"/>
    </location>
</feature>
<keyword evidence="3 10" id="KW-0328">Glycosyltransferase</keyword>
<comment type="similarity">
    <text evidence="10">Belongs to the glycosyltransferase 28 family. MurG subfamily.</text>
</comment>
<evidence type="ECO:0000259" key="12">
    <source>
        <dbReference type="Pfam" id="PF04101"/>
    </source>
</evidence>
<comment type="caution">
    <text evidence="10">Lacks conserved residue(s) required for the propagation of feature annotation.</text>
</comment>
<keyword evidence="14" id="KW-1185">Reference proteome</keyword>
<feature type="binding site" evidence="10">
    <location>
        <begin position="11"/>
        <end position="13"/>
    </location>
    <ligand>
        <name>UDP-N-acetyl-alpha-D-glucosamine</name>
        <dbReference type="ChEBI" id="CHEBI:57705"/>
    </ligand>
</feature>
<dbReference type="GO" id="GO:0050511">
    <property type="term" value="F:undecaprenyldiphospho-muramoylpentapeptide beta-N-acetylglucosaminyltransferase activity"/>
    <property type="evidence" value="ECO:0007669"/>
    <property type="project" value="UniProtKB-UniRule"/>
</dbReference>
<evidence type="ECO:0000259" key="11">
    <source>
        <dbReference type="Pfam" id="PF03033"/>
    </source>
</evidence>
<dbReference type="InterPro" id="IPR007235">
    <property type="entry name" value="Glyco_trans_28_C"/>
</dbReference>
<dbReference type="GO" id="GO:0009252">
    <property type="term" value="P:peptidoglycan biosynthetic process"/>
    <property type="evidence" value="ECO:0007669"/>
    <property type="project" value="UniProtKB-UniRule"/>
</dbReference>
<organism evidence="13 14">
    <name type="scientific">Alkalispirochaeta americana</name>
    <dbReference type="NCBI Taxonomy" id="159291"/>
    <lineage>
        <taxon>Bacteria</taxon>
        <taxon>Pseudomonadati</taxon>
        <taxon>Spirochaetota</taxon>
        <taxon>Spirochaetia</taxon>
        <taxon>Spirochaetales</taxon>
        <taxon>Spirochaetaceae</taxon>
        <taxon>Alkalispirochaeta</taxon>
    </lineage>
</organism>
<dbReference type="InterPro" id="IPR004276">
    <property type="entry name" value="GlycoTrans_28_N"/>
</dbReference>
<evidence type="ECO:0000256" key="6">
    <source>
        <dbReference type="ARBA" id="ARBA00022984"/>
    </source>
</evidence>
<keyword evidence="4 10" id="KW-0808">Transferase</keyword>
<dbReference type="Proteomes" id="UP000186400">
    <property type="component" value="Unassembled WGS sequence"/>
</dbReference>
<keyword evidence="9 10" id="KW-0961">Cell wall biogenesis/degradation</keyword>
<dbReference type="Pfam" id="PF03033">
    <property type="entry name" value="Glyco_transf_28"/>
    <property type="match status" value="1"/>
</dbReference>
<dbReference type="Gene3D" id="3.40.50.2000">
    <property type="entry name" value="Glycogen Phosphorylase B"/>
    <property type="match status" value="2"/>
</dbReference>
<dbReference type="GO" id="GO:0051991">
    <property type="term" value="F:UDP-N-acetyl-D-glucosamine:N-acetylmuramoyl-L-alanyl-D-glutamyl-meso-2,6-diaminopimelyl-D-alanyl-D-alanine-diphosphoundecaprenol 4-beta-N-acetylglucosaminlytransferase activity"/>
    <property type="evidence" value="ECO:0007669"/>
    <property type="project" value="RHEA"/>
</dbReference>
<keyword evidence="6 10" id="KW-0573">Peptidoglycan synthesis</keyword>
<dbReference type="GO" id="GO:0008360">
    <property type="term" value="P:regulation of cell shape"/>
    <property type="evidence" value="ECO:0007669"/>
    <property type="project" value="UniProtKB-KW"/>
</dbReference>
<dbReference type="SUPFAM" id="SSF53756">
    <property type="entry name" value="UDP-Glycosyltransferase/glycogen phosphorylase"/>
    <property type="match status" value="1"/>
</dbReference>
<proteinExistence type="inferred from homology"/>
<evidence type="ECO:0000256" key="5">
    <source>
        <dbReference type="ARBA" id="ARBA00022960"/>
    </source>
</evidence>
<keyword evidence="2 10" id="KW-0132">Cell division</keyword>
<keyword evidence="8 10" id="KW-0131">Cell cycle</keyword>
<accession>A0A1N6UXJ1</accession>
<dbReference type="UniPathway" id="UPA00219"/>
<dbReference type="NCBIfam" id="TIGR01133">
    <property type="entry name" value="murG"/>
    <property type="match status" value="1"/>
</dbReference>
<protein>
    <recommendedName>
        <fullName evidence="10">UDP-N-acetylglucosamine--N-acetylmuramyl-(pentapeptide) pyrophosphoryl-undecaprenol N-acetylglucosamine transferase</fullName>
        <ecNumber evidence="10">2.4.1.227</ecNumber>
    </recommendedName>
    <alternativeName>
        <fullName evidence="10">Undecaprenyl-PP-MurNAc-pentapeptide-UDPGlcNAc GlcNAc transferase</fullName>
    </alternativeName>
</protein>
<gene>
    <name evidence="10" type="primary">murG</name>
    <name evidence="13" type="ORF">SAMN05920897_11359</name>
</gene>
<feature type="binding site" evidence="10">
    <location>
        <position position="168"/>
    </location>
    <ligand>
        <name>UDP-N-acetyl-alpha-D-glucosamine</name>
        <dbReference type="ChEBI" id="CHEBI:57705"/>
    </ligand>
</feature>
<name>A0A1N6UXJ1_9SPIO</name>
<comment type="subcellular location">
    <subcellularLocation>
        <location evidence="10">Cell membrane</location>
        <topology evidence="10">Peripheral membrane protein</topology>
        <orientation evidence="10">Cytoplasmic side</orientation>
    </subcellularLocation>
</comment>
<evidence type="ECO:0000256" key="4">
    <source>
        <dbReference type="ARBA" id="ARBA00022679"/>
    </source>
</evidence>
<dbReference type="GO" id="GO:0051301">
    <property type="term" value="P:cell division"/>
    <property type="evidence" value="ECO:0007669"/>
    <property type="project" value="UniProtKB-KW"/>
</dbReference>
<feature type="domain" description="Glycosyltransferase family 28 N-terminal" evidence="11">
    <location>
        <begin position="4"/>
        <end position="138"/>
    </location>
</feature>
<dbReference type="HAMAP" id="MF_00033">
    <property type="entry name" value="MurG"/>
    <property type="match status" value="1"/>
</dbReference>
<reference evidence="14" key="1">
    <citation type="submission" date="2017-01" db="EMBL/GenBank/DDBJ databases">
        <authorList>
            <person name="Varghese N."/>
            <person name="Submissions S."/>
        </authorList>
    </citation>
    <scope>NUCLEOTIDE SEQUENCE [LARGE SCALE GENOMIC DNA]</scope>
    <source>
        <strain evidence="14">ASpG1</strain>
    </source>
</reference>
<evidence type="ECO:0000313" key="14">
    <source>
        <dbReference type="Proteomes" id="UP000186400"/>
    </source>
</evidence>
<dbReference type="RefSeq" id="WP_076489265.1">
    <property type="nucleotide sequence ID" value="NZ_FTMS01000013.1"/>
</dbReference>
<dbReference type="STRING" id="159291.SAMN05920897_11359"/>
<dbReference type="AlphaFoldDB" id="A0A1N6UXJ1"/>
<feature type="binding site" evidence="10">
    <location>
        <position position="299"/>
    </location>
    <ligand>
        <name>UDP-N-acetyl-alpha-D-glucosamine</name>
        <dbReference type="ChEBI" id="CHEBI:57705"/>
    </ligand>
</feature>
<evidence type="ECO:0000256" key="8">
    <source>
        <dbReference type="ARBA" id="ARBA00023306"/>
    </source>
</evidence>
<dbReference type="GO" id="GO:0071555">
    <property type="term" value="P:cell wall organization"/>
    <property type="evidence" value="ECO:0007669"/>
    <property type="project" value="UniProtKB-KW"/>
</dbReference>
<sequence length="367" mass="39116">MSTIVFTGGGTGGHVYPGLAVYRELSRDHQEKVLWIGSRRGIERGIVGGEGLRYRSVPTGKLRRYFDWQNFLDLFRVAAGFFAALWILKREGASLVFSKGGFVAVPVVAAARVAGIPVVVHESDADPGLATRLTAPLARVICLPYEESIQAFSPSLRGRVVVTGNPVRREFFSDSSRHALSLVGLQDEGLPVILVTGGSLGAHQLNRYVREQIKALTEIALVVHQTGDHGKELIGEIAAEAVPGRYAGFPSFSEEFAPLLQRSDLVICRAGAGSIWELAVTATPAVLVPLSSASSRGDQVRNAARYAASGAALVFEGGPEDSKDLLVMVQSLLEDSPRRAAMAEAARSFAGGNSARSIAGIIGRIIE</sequence>
<dbReference type="OrthoDB" id="9808936at2"/>
<comment type="pathway">
    <text evidence="10">Cell wall biogenesis; peptidoglycan biosynthesis.</text>
</comment>
<dbReference type="EC" id="2.4.1.227" evidence="10"/>
<feature type="binding site" evidence="10">
    <location>
        <position position="199"/>
    </location>
    <ligand>
        <name>UDP-N-acetyl-alpha-D-glucosamine</name>
        <dbReference type="ChEBI" id="CHEBI:57705"/>
    </ligand>
</feature>
<dbReference type="PANTHER" id="PTHR21015:SF27">
    <property type="entry name" value="UDP-N-ACETYLGLUCOSAMINE--N-ACETYLMURAMYL-(PENTAPEPTIDE) PYROPHOSPHORYL-UNDECAPRENOL N-ACETYLGLUCOSAMINE TRANSFERASE"/>
    <property type="match status" value="1"/>
</dbReference>
<keyword evidence="7 10" id="KW-0472">Membrane</keyword>
<dbReference type="GO" id="GO:0005975">
    <property type="term" value="P:carbohydrate metabolic process"/>
    <property type="evidence" value="ECO:0007669"/>
    <property type="project" value="InterPro"/>
</dbReference>
<evidence type="ECO:0000256" key="2">
    <source>
        <dbReference type="ARBA" id="ARBA00022618"/>
    </source>
</evidence>
<dbReference type="CDD" id="cd03785">
    <property type="entry name" value="GT28_MurG"/>
    <property type="match status" value="1"/>
</dbReference>
<evidence type="ECO:0000256" key="10">
    <source>
        <dbReference type="HAMAP-Rule" id="MF_00033"/>
    </source>
</evidence>
<keyword evidence="1 10" id="KW-1003">Cell membrane</keyword>
<comment type="catalytic activity">
    <reaction evidence="10">
        <text>di-trans,octa-cis-undecaprenyl diphospho-N-acetyl-alpha-D-muramoyl-L-alanyl-D-glutamyl-meso-2,6-diaminopimeloyl-D-alanyl-D-alanine + UDP-N-acetyl-alpha-D-glucosamine = di-trans,octa-cis-undecaprenyl diphospho-[N-acetyl-alpha-D-glucosaminyl-(1-&gt;4)]-N-acetyl-alpha-D-muramoyl-L-alanyl-D-glutamyl-meso-2,6-diaminopimeloyl-D-alanyl-D-alanine + UDP + H(+)</text>
        <dbReference type="Rhea" id="RHEA:31227"/>
        <dbReference type="ChEBI" id="CHEBI:15378"/>
        <dbReference type="ChEBI" id="CHEBI:57705"/>
        <dbReference type="ChEBI" id="CHEBI:58223"/>
        <dbReference type="ChEBI" id="CHEBI:61387"/>
        <dbReference type="ChEBI" id="CHEBI:61388"/>
        <dbReference type="EC" id="2.4.1.227"/>
    </reaction>
</comment>
<comment type="function">
    <text evidence="10">Cell wall formation. Catalyzes the transfer of a GlcNAc subunit on undecaprenyl-pyrophosphoryl-MurNAc-pentapeptide (lipid intermediate I) to form undecaprenyl-pyrophosphoryl-MurNAc-(pentapeptide)GlcNAc (lipid intermediate II).</text>
</comment>
<evidence type="ECO:0000313" key="13">
    <source>
        <dbReference type="EMBL" id="SIQ70308.1"/>
    </source>
</evidence>
<dbReference type="EMBL" id="FTMS01000013">
    <property type="protein sequence ID" value="SIQ70308.1"/>
    <property type="molecule type" value="Genomic_DNA"/>
</dbReference>
<evidence type="ECO:0000256" key="9">
    <source>
        <dbReference type="ARBA" id="ARBA00023316"/>
    </source>
</evidence>
<dbReference type="Pfam" id="PF04101">
    <property type="entry name" value="Glyco_tran_28_C"/>
    <property type="match status" value="1"/>
</dbReference>
<dbReference type="GO" id="GO:0005886">
    <property type="term" value="C:plasma membrane"/>
    <property type="evidence" value="ECO:0007669"/>
    <property type="project" value="UniProtKB-SubCell"/>
</dbReference>
<dbReference type="PANTHER" id="PTHR21015">
    <property type="entry name" value="UDP-N-ACETYLGLUCOSAMINE--N-ACETYLMURAMYL-(PENTAPEPTIDE) PYROPHOSPHORYL-UNDECAPRENOL N-ACETYLGLUCOSAMINE TRANSFERASE 1"/>
    <property type="match status" value="1"/>
</dbReference>